<keyword evidence="8" id="KW-0223">Dioxygenase</keyword>
<dbReference type="Gene3D" id="2.102.10.10">
    <property type="entry name" value="Rieske [2Fe-2S] iron-sulphur domain"/>
    <property type="match status" value="1"/>
</dbReference>
<dbReference type="GO" id="GO:0051537">
    <property type="term" value="F:2 iron, 2 sulfur cluster binding"/>
    <property type="evidence" value="ECO:0007669"/>
    <property type="project" value="UniProtKB-KW"/>
</dbReference>
<evidence type="ECO:0000256" key="1">
    <source>
        <dbReference type="ARBA" id="ARBA00022714"/>
    </source>
</evidence>
<dbReference type="GO" id="GO:0051213">
    <property type="term" value="F:dioxygenase activity"/>
    <property type="evidence" value="ECO:0007669"/>
    <property type="project" value="UniProtKB-KW"/>
</dbReference>
<dbReference type="SUPFAM" id="SSF50022">
    <property type="entry name" value="ISP domain"/>
    <property type="match status" value="1"/>
</dbReference>
<keyword evidence="4" id="KW-0411">Iron-sulfur</keyword>
<dbReference type="PROSITE" id="PS51296">
    <property type="entry name" value="RIESKE"/>
    <property type="match status" value="1"/>
</dbReference>
<accession>A0A1Y6B905</accession>
<feature type="domain" description="Rieske" evidence="7">
    <location>
        <begin position="4"/>
        <end position="99"/>
    </location>
</feature>
<dbReference type="InterPro" id="IPR017941">
    <property type="entry name" value="Rieske_2Fe-2S"/>
</dbReference>
<organism evidence="8 9">
    <name type="scientific">Tistlia consotensis USBA 355</name>
    <dbReference type="NCBI Taxonomy" id="560819"/>
    <lineage>
        <taxon>Bacteria</taxon>
        <taxon>Pseudomonadati</taxon>
        <taxon>Pseudomonadota</taxon>
        <taxon>Alphaproteobacteria</taxon>
        <taxon>Rhodospirillales</taxon>
        <taxon>Rhodovibrionaceae</taxon>
        <taxon>Tistlia</taxon>
    </lineage>
</organism>
<dbReference type="PANTHER" id="PTHR21496:SF0">
    <property type="entry name" value="RIESKE DOMAIN-CONTAINING PROTEIN"/>
    <property type="match status" value="1"/>
</dbReference>
<gene>
    <name evidence="8" type="ORF">SAMN05428998_10149</name>
</gene>
<comment type="similarity">
    <text evidence="6">Belongs to the bacterial ring-hydroxylating dioxygenase ferredoxin component family.</text>
</comment>
<keyword evidence="2" id="KW-0479">Metal-binding</keyword>
<dbReference type="GO" id="GO:0046872">
    <property type="term" value="F:metal ion binding"/>
    <property type="evidence" value="ECO:0007669"/>
    <property type="project" value="UniProtKB-KW"/>
</dbReference>
<reference evidence="8 9" key="1">
    <citation type="submission" date="2017-04" db="EMBL/GenBank/DDBJ databases">
        <authorList>
            <person name="Afonso C.L."/>
            <person name="Miller P.J."/>
            <person name="Scott M.A."/>
            <person name="Spackman E."/>
            <person name="Goraichik I."/>
            <person name="Dimitrov K.M."/>
            <person name="Suarez D.L."/>
            <person name="Swayne D.E."/>
        </authorList>
    </citation>
    <scope>NUCLEOTIDE SEQUENCE [LARGE SCALE GENOMIC DNA]</scope>
    <source>
        <strain evidence="8 9">USBA 355</strain>
    </source>
</reference>
<dbReference type="PANTHER" id="PTHR21496">
    <property type="entry name" value="FERREDOXIN-RELATED"/>
    <property type="match status" value="1"/>
</dbReference>
<dbReference type="RefSeq" id="WP_085120423.1">
    <property type="nucleotide sequence ID" value="NZ_FWZX01000001.1"/>
</dbReference>
<dbReference type="Pfam" id="PF00355">
    <property type="entry name" value="Rieske"/>
    <property type="match status" value="1"/>
</dbReference>
<evidence type="ECO:0000256" key="6">
    <source>
        <dbReference type="ARBA" id="ARBA00038001"/>
    </source>
</evidence>
<dbReference type="EMBL" id="FWZX01000001">
    <property type="protein sequence ID" value="SME88084.1"/>
    <property type="molecule type" value="Genomic_DNA"/>
</dbReference>
<protein>
    <submittedName>
        <fullName evidence="8">Naphthalene 1,2-dioxygenase system ferredoxin subunit</fullName>
    </submittedName>
</protein>
<dbReference type="Proteomes" id="UP000192917">
    <property type="component" value="Unassembled WGS sequence"/>
</dbReference>
<proteinExistence type="inferred from homology"/>
<keyword evidence="8" id="KW-0560">Oxidoreductase</keyword>
<evidence type="ECO:0000256" key="2">
    <source>
        <dbReference type="ARBA" id="ARBA00022723"/>
    </source>
</evidence>
<evidence type="ECO:0000259" key="7">
    <source>
        <dbReference type="PROSITE" id="PS51296"/>
    </source>
</evidence>
<sequence>MGWHRVANAGDVAEGAVIEVEVGNQQVALYRVAGELFATDNICTHAFACLHEGYLEGHTIECPLHQGIFDIRSGEPLEGPVDEPLRTFPVKTEGDDVLIEI</sequence>
<dbReference type="InterPro" id="IPR036922">
    <property type="entry name" value="Rieske_2Fe-2S_sf"/>
</dbReference>
<evidence type="ECO:0000313" key="9">
    <source>
        <dbReference type="Proteomes" id="UP000192917"/>
    </source>
</evidence>
<keyword evidence="9" id="KW-1185">Reference proteome</keyword>
<evidence type="ECO:0000256" key="5">
    <source>
        <dbReference type="ARBA" id="ARBA00034078"/>
    </source>
</evidence>
<dbReference type="STRING" id="560819.SAMN05428998_10149"/>
<comment type="cofactor">
    <cofactor evidence="5">
        <name>[2Fe-2S] cluster</name>
        <dbReference type="ChEBI" id="CHEBI:190135"/>
    </cofactor>
</comment>
<keyword evidence="3" id="KW-0408">Iron</keyword>
<name>A0A1Y6B905_9PROT</name>
<dbReference type="CDD" id="cd03528">
    <property type="entry name" value="Rieske_RO_ferredoxin"/>
    <property type="match status" value="1"/>
</dbReference>
<keyword evidence="1" id="KW-0001">2Fe-2S</keyword>
<evidence type="ECO:0000256" key="4">
    <source>
        <dbReference type="ARBA" id="ARBA00023014"/>
    </source>
</evidence>
<evidence type="ECO:0000256" key="3">
    <source>
        <dbReference type="ARBA" id="ARBA00023004"/>
    </source>
</evidence>
<evidence type="ECO:0000313" key="8">
    <source>
        <dbReference type="EMBL" id="SME88084.1"/>
    </source>
</evidence>
<dbReference type="AlphaFoldDB" id="A0A1Y6B905"/>